<reference evidence="10" key="1">
    <citation type="journal article" date="2020" name="Stud. Mycol.">
        <title>101 Dothideomycetes genomes: a test case for predicting lifestyles and emergence of pathogens.</title>
        <authorList>
            <person name="Haridas S."/>
            <person name="Albert R."/>
            <person name="Binder M."/>
            <person name="Bloem J."/>
            <person name="Labutti K."/>
            <person name="Salamov A."/>
            <person name="Andreopoulos B."/>
            <person name="Baker S."/>
            <person name="Barry K."/>
            <person name="Bills G."/>
            <person name="Bluhm B."/>
            <person name="Cannon C."/>
            <person name="Castanera R."/>
            <person name="Culley D."/>
            <person name="Daum C."/>
            <person name="Ezra D."/>
            <person name="Gonzalez J."/>
            <person name="Henrissat B."/>
            <person name="Kuo A."/>
            <person name="Liang C."/>
            <person name="Lipzen A."/>
            <person name="Lutzoni F."/>
            <person name="Magnuson J."/>
            <person name="Mondo S."/>
            <person name="Nolan M."/>
            <person name="Ohm R."/>
            <person name="Pangilinan J."/>
            <person name="Park H.-J."/>
            <person name="Ramirez L."/>
            <person name="Alfaro M."/>
            <person name="Sun H."/>
            <person name="Tritt A."/>
            <person name="Yoshinaga Y."/>
            <person name="Zwiers L.-H."/>
            <person name="Turgeon B."/>
            <person name="Goodwin S."/>
            <person name="Spatafora J."/>
            <person name="Crous P."/>
            <person name="Grigoriev I."/>
        </authorList>
    </citation>
    <scope>NUCLEOTIDE SEQUENCE</scope>
    <source>
        <strain evidence="10">CBS 175.79</strain>
    </source>
</reference>
<keyword evidence="4" id="KW-0547">Nucleotide-binding</keyword>
<dbReference type="GO" id="GO:0005524">
    <property type="term" value="F:ATP binding"/>
    <property type="evidence" value="ECO:0007669"/>
    <property type="project" value="UniProtKB-KW"/>
</dbReference>
<dbReference type="OrthoDB" id="310217at2759"/>
<evidence type="ECO:0000313" key="10">
    <source>
        <dbReference type="EMBL" id="KAF2016399.1"/>
    </source>
</evidence>
<keyword evidence="5 10" id="KW-0418">Kinase</keyword>
<dbReference type="PROSITE" id="PS00108">
    <property type="entry name" value="PROTEIN_KINASE_ST"/>
    <property type="match status" value="1"/>
</dbReference>
<comment type="catalytic activity">
    <reaction evidence="8">
        <text>L-seryl-[protein] + ATP = O-phospho-L-seryl-[protein] + ADP + H(+)</text>
        <dbReference type="Rhea" id="RHEA:17989"/>
        <dbReference type="Rhea" id="RHEA-COMP:9863"/>
        <dbReference type="Rhea" id="RHEA-COMP:11604"/>
        <dbReference type="ChEBI" id="CHEBI:15378"/>
        <dbReference type="ChEBI" id="CHEBI:29999"/>
        <dbReference type="ChEBI" id="CHEBI:30616"/>
        <dbReference type="ChEBI" id="CHEBI:83421"/>
        <dbReference type="ChEBI" id="CHEBI:456216"/>
        <dbReference type="EC" id="2.7.11.1"/>
    </reaction>
</comment>
<dbReference type="EC" id="2.7.11.1" evidence="1"/>
<dbReference type="GeneID" id="54279218"/>
<name>A0A6A5XU09_9PLEO</name>
<dbReference type="SMART" id="SM00220">
    <property type="entry name" value="S_TKc"/>
    <property type="match status" value="1"/>
</dbReference>
<dbReference type="EMBL" id="ML978069">
    <property type="protein sequence ID" value="KAF2016399.1"/>
    <property type="molecule type" value="Genomic_DNA"/>
</dbReference>
<keyword evidence="3" id="KW-0808">Transferase</keyword>
<keyword evidence="11" id="KW-1185">Reference proteome</keyword>
<dbReference type="CDD" id="cd00180">
    <property type="entry name" value="PKc"/>
    <property type="match status" value="1"/>
</dbReference>
<dbReference type="Gene3D" id="1.10.510.10">
    <property type="entry name" value="Transferase(Phosphotransferase) domain 1"/>
    <property type="match status" value="1"/>
</dbReference>
<evidence type="ECO:0000259" key="9">
    <source>
        <dbReference type="PROSITE" id="PS50011"/>
    </source>
</evidence>
<gene>
    <name evidence="10" type="ORF">BU24DRAFT_200914</name>
</gene>
<dbReference type="GO" id="GO:0005634">
    <property type="term" value="C:nucleus"/>
    <property type="evidence" value="ECO:0007669"/>
    <property type="project" value="TreeGrafter"/>
</dbReference>
<dbReference type="InterPro" id="IPR050660">
    <property type="entry name" value="NEK_Ser/Thr_kinase"/>
</dbReference>
<dbReference type="InterPro" id="IPR000719">
    <property type="entry name" value="Prot_kinase_dom"/>
</dbReference>
<dbReference type="SUPFAM" id="SSF56112">
    <property type="entry name" value="Protein kinase-like (PK-like)"/>
    <property type="match status" value="1"/>
</dbReference>
<dbReference type="InterPro" id="IPR011009">
    <property type="entry name" value="Kinase-like_dom_sf"/>
</dbReference>
<evidence type="ECO:0000256" key="2">
    <source>
        <dbReference type="ARBA" id="ARBA00022527"/>
    </source>
</evidence>
<keyword evidence="6" id="KW-0067">ATP-binding</keyword>
<dbReference type="PROSITE" id="PS50011">
    <property type="entry name" value="PROTEIN_KINASE_DOM"/>
    <property type="match status" value="1"/>
</dbReference>
<comment type="catalytic activity">
    <reaction evidence="7">
        <text>L-threonyl-[protein] + ATP = O-phospho-L-threonyl-[protein] + ADP + H(+)</text>
        <dbReference type="Rhea" id="RHEA:46608"/>
        <dbReference type="Rhea" id="RHEA-COMP:11060"/>
        <dbReference type="Rhea" id="RHEA-COMP:11605"/>
        <dbReference type="ChEBI" id="CHEBI:15378"/>
        <dbReference type="ChEBI" id="CHEBI:30013"/>
        <dbReference type="ChEBI" id="CHEBI:30616"/>
        <dbReference type="ChEBI" id="CHEBI:61977"/>
        <dbReference type="ChEBI" id="CHEBI:456216"/>
        <dbReference type="EC" id="2.7.11.1"/>
    </reaction>
</comment>
<feature type="domain" description="Protein kinase" evidence="9">
    <location>
        <begin position="14"/>
        <end position="281"/>
    </location>
</feature>
<dbReference type="GO" id="GO:0004674">
    <property type="term" value="F:protein serine/threonine kinase activity"/>
    <property type="evidence" value="ECO:0007669"/>
    <property type="project" value="UniProtKB-KW"/>
</dbReference>
<protein>
    <recommendedName>
        <fullName evidence="1">non-specific serine/threonine protein kinase</fullName>
        <ecNumber evidence="1">2.7.11.1</ecNumber>
    </recommendedName>
</protein>
<dbReference type="Proteomes" id="UP000799778">
    <property type="component" value="Unassembled WGS sequence"/>
</dbReference>
<keyword evidence="2" id="KW-0723">Serine/threonine-protein kinase</keyword>
<evidence type="ECO:0000256" key="1">
    <source>
        <dbReference type="ARBA" id="ARBA00012513"/>
    </source>
</evidence>
<dbReference type="Pfam" id="PF00069">
    <property type="entry name" value="Pkinase"/>
    <property type="match status" value="1"/>
</dbReference>
<proteinExistence type="predicted"/>
<accession>A0A6A5XU09</accession>
<sequence>MPLPHKRPTRFKVVQRFGTAGGGMNKGIYIVKDETTEKKAVEKTFTKHDINTGNAKRELQYLRQLSGHPNITRFVDGYYDPRRGGAGVFMNYCELGPLDQLIIRQCKAGMRPIGEHYLWTWFIQLAGALSYCYNGPSGDPRARAEWNFIIHRDVKPANVLLTRPTEGPHRGMVIVNLADFGCAVSKREYQNGRANPARQSKYTDLYRPPESPYYNQTSDVWQVGVTMISLCHLKLQWHQAYNWRFHPAPGYSPQLNEMILRCMDDNYRTRITASVLKHALERSYGKIRNFLPPSPDLILPTGRR</sequence>
<organism evidence="10 11">
    <name type="scientific">Aaosphaeria arxii CBS 175.79</name>
    <dbReference type="NCBI Taxonomy" id="1450172"/>
    <lineage>
        <taxon>Eukaryota</taxon>
        <taxon>Fungi</taxon>
        <taxon>Dikarya</taxon>
        <taxon>Ascomycota</taxon>
        <taxon>Pezizomycotina</taxon>
        <taxon>Dothideomycetes</taxon>
        <taxon>Pleosporomycetidae</taxon>
        <taxon>Pleosporales</taxon>
        <taxon>Pleosporales incertae sedis</taxon>
        <taxon>Aaosphaeria</taxon>
    </lineage>
</organism>
<evidence type="ECO:0000256" key="3">
    <source>
        <dbReference type="ARBA" id="ARBA00022679"/>
    </source>
</evidence>
<dbReference type="RefSeq" id="XP_033384738.1">
    <property type="nucleotide sequence ID" value="XM_033521821.1"/>
</dbReference>
<dbReference type="InterPro" id="IPR008271">
    <property type="entry name" value="Ser/Thr_kinase_AS"/>
</dbReference>
<dbReference type="PANTHER" id="PTHR43671">
    <property type="entry name" value="SERINE/THREONINE-PROTEIN KINASE NEK"/>
    <property type="match status" value="1"/>
</dbReference>
<evidence type="ECO:0000313" key="11">
    <source>
        <dbReference type="Proteomes" id="UP000799778"/>
    </source>
</evidence>
<dbReference type="AlphaFoldDB" id="A0A6A5XU09"/>
<dbReference type="PANTHER" id="PTHR43671:SF98">
    <property type="entry name" value="SERINE_THREONINE-PROTEIN KINASE NEK11"/>
    <property type="match status" value="1"/>
</dbReference>
<evidence type="ECO:0000256" key="8">
    <source>
        <dbReference type="ARBA" id="ARBA00048679"/>
    </source>
</evidence>
<evidence type="ECO:0000256" key="6">
    <source>
        <dbReference type="ARBA" id="ARBA00022840"/>
    </source>
</evidence>
<evidence type="ECO:0000256" key="4">
    <source>
        <dbReference type="ARBA" id="ARBA00022741"/>
    </source>
</evidence>
<evidence type="ECO:0000256" key="5">
    <source>
        <dbReference type="ARBA" id="ARBA00022777"/>
    </source>
</evidence>
<evidence type="ECO:0000256" key="7">
    <source>
        <dbReference type="ARBA" id="ARBA00047899"/>
    </source>
</evidence>